<evidence type="ECO:0000256" key="1">
    <source>
        <dbReference type="ARBA" id="ARBA00001954"/>
    </source>
</evidence>
<evidence type="ECO:0000313" key="11">
    <source>
        <dbReference type="Proteomes" id="UP000218934"/>
    </source>
</evidence>
<dbReference type="GO" id="GO:0008198">
    <property type="term" value="F:ferrous iron binding"/>
    <property type="evidence" value="ECO:0007669"/>
    <property type="project" value="InterPro"/>
</dbReference>
<dbReference type="EMBL" id="NWUF01000010">
    <property type="protein sequence ID" value="PCE42099.1"/>
    <property type="molecule type" value="Genomic_DNA"/>
</dbReference>
<keyword evidence="6 8" id="KW-0560">Oxidoreductase</keyword>
<proteinExistence type="inferred from homology"/>
<evidence type="ECO:0000256" key="7">
    <source>
        <dbReference type="ARBA" id="ARBA00023004"/>
    </source>
</evidence>
<comment type="similarity">
    <text evidence="2 8">Belongs to the extradiol ring-cleavage dioxygenase family.</text>
</comment>
<dbReference type="GO" id="GO:0051213">
    <property type="term" value="F:dioxygenase activity"/>
    <property type="evidence" value="ECO:0007669"/>
    <property type="project" value="UniProtKB-KW"/>
</dbReference>
<dbReference type="SUPFAM" id="SSF54593">
    <property type="entry name" value="Glyoxalase/Bleomycin resistance protein/Dihydroxybiphenyl dioxygenase"/>
    <property type="match status" value="1"/>
</dbReference>
<dbReference type="GO" id="GO:0046491">
    <property type="term" value="P:L-methylmalonyl-CoA metabolic process"/>
    <property type="evidence" value="ECO:0007669"/>
    <property type="project" value="TreeGrafter"/>
</dbReference>
<dbReference type="OrthoDB" id="9803142at2"/>
<comment type="caution">
    <text evidence="10">The sequence shown here is derived from an EMBL/GenBank/DDBJ whole genome shotgun (WGS) entry which is preliminary data.</text>
</comment>
<feature type="domain" description="VOC" evidence="9">
    <location>
        <begin position="180"/>
        <end position="295"/>
    </location>
</feature>
<protein>
    <recommendedName>
        <fullName evidence="9">VOC domain-containing protein</fullName>
    </recommendedName>
</protein>
<keyword evidence="3" id="KW-0479">Metal-binding</keyword>
<dbReference type="PROSITE" id="PS00082">
    <property type="entry name" value="EXTRADIOL_DIOXYGENAS"/>
    <property type="match status" value="1"/>
</dbReference>
<evidence type="ECO:0000313" key="10">
    <source>
        <dbReference type="EMBL" id="PCE42099.1"/>
    </source>
</evidence>
<comment type="cofactor">
    <cofactor evidence="1 8">
        <name>Fe(2+)</name>
        <dbReference type="ChEBI" id="CHEBI:29033"/>
    </cofactor>
</comment>
<feature type="domain" description="VOC" evidence="9">
    <location>
        <begin position="48"/>
        <end position="163"/>
    </location>
</feature>
<dbReference type="InterPro" id="IPR037523">
    <property type="entry name" value="VOC_core"/>
</dbReference>
<dbReference type="Proteomes" id="UP000218934">
    <property type="component" value="Unassembled WGS sequence"/>
</dbReference>
<evidence type="ECO:0000256" key="5">
    <source>
        <dbReference type="ARBA" id="ARBA00022964"/>
    </source>
</evidence>
<evidence type="ECO:0000256" key="4">
    <source>
        <dbReference type="ARBA" id="ARBA00022797"/>
    </source>
</evidence>
<evidence type="ECO:0000256" key="2">
    <source>
        <dbReference type="ARBA" id="ARBA00008784"/>
    </source>
</evidence>
<dbReference type="Gene3D" id="3.10.180.10">
    <property type="entry name" value="2,3-Dihydroxybiphenyl 1,2-Dioxygenase, domain 1"/>
    <property type="match status" value="2"/>
</dbReference>
<dbReference type="PROSITE" id="PS51819">
    <property type="entry name" value="VOC"/>
    <property type="match status" value="2"/>
</dbReference>
<keyword evidence="7 8" id="KW-0408">Iron</keyword>
<dbReference type="Pfam" id="PF00903">
    <property type="entry name" value="Glyoxalase"/>
    <property type="match status" value="2"/>
</dbReference>
<dbReference type="PANTHER" id="PTHR43048">
    <property type="entry name" value="METHYLMALONYL-COA EPIMERASE"/>
    <property type="match status" value="1"/>
</dbReference>
<keyword evidence="11" id="KW-1185">Reference proteome</keyword>
<organism evidence="10 11">
    <name type="scientific">Rhizorhabdus dicambivorans</name>
    <dbReference type="NCBI Taxonomy" id="1850238"/>
    <lineage>
        <taxon>Bacteria</taxon>
        <taxon>Pseudomonadati</taxon>
        <taxon>Pseudomonadota</taxon>
        <taxon>Alphaproteobacteria</taxon>
        <taxon>Sphingomonadales</taxon>
        <taxon>Sphingomonadaceae</taxon>
        <taxon>Rhizorhabdus</taxon>
    </lineage>
</organism>
<dbReference type="GO" id="GO:0004493">
    <property type="term" value="F:methylmalonyl-CoA epimerase activity"/>
    <property type="evidence" value="ECO:0007669"/>
    <property type="project" value="TreeGrafter"/>
</dbReference>
<dbReference type="InterPro" id="IPR051785">
    <property type="entry name" value="MMCE/EMCE_epimerase"/>
</dbReference>
<evidence type="ECO:0000256" key="3">
    <source>
        <dbReference type="ARBA" id="ARBA00022723"/>
    </source>
</evidence>
<dbReference type="InterPro" id="IPR029068">
    <property type="entry name" value="Glyas_Bleomycin-R_OHBP_Dase"/>
</dbReference>
<sequence length="338" mass="38749">MNFILYIRSIILHFPAWRVTPDQRHHRLKEFVMRPDDSREGQEPRYARLGYVAINVSDLDRSADFYEQLWGLQPNGGIDDQLRFFRCSANHHDFILAKGEPGLKRIGWQMESEADIDRIADRLRRHGHATIEVDPAETALLRQGRSVRFADPYTGATHEYFASIEQEKDAWSPTLANIQRIGHLVLKTPRFHEAVNFYNNVLNFPTSDRIGDVVNFMRCFPNPLHHSIGLSNSESNGLHHVNFMVSEIDDIGRALWRFRKNDVPIVRGPGRHPPSGSVFLYVLDPNGITIEYSYGMEEFPEGNARDHRVLPAVPESIDYWGAPTDKRLGKIGIVESLV</sequence>
<evidence type="ECO:0000259" key="9">
    <source>
        <dbReference type="PROSITE" id="PS51819"/>
    </source>
</evidence>
<dbReference type="InterPro" id="IPR000486">
    <property type="entry name" value="Xdiol_ring_cleave_dOase_1/2"/>
</dbReference>
<gene>
    <name evidence="10" type="ORF">COO09_12360</name>
</gene>
<dbReference type="PANTHER" id="PTHR43048:SF3">
    <property type="entry name" value="METHYLMALONYL-COA EPIMERASE, MITOCHONDRIAL"/>
    <property type="match status" value="1"/>
</dbReference>
<keyword evidence="4 8" id="KW-0058">Aromatic hydrocarbons catabolism</keyword>
<accession>A0A2A4FWL3</accession>
<reference evidence="10 11" key="1">
    <citation type="submission" date="2017-09" db="EMBL/GenBank/DDBJ databases">
        <title>The Catabolism of 3,6-Dichlorosalicylic acid is Initiated by the Cytochrome P450 Monooxygenase DsmABC in Rhizorhabdus dicambivorans Ndbn-20.</title>
        <authorList>
            <person name="Na L."/>
        </authorList>
    </citation>
    <scope>NUCLEOTIDE SEQUENCE [LARGE SCALE GENOMIC DNA]</scope>
    <source>
        <strain evidence="10 11">Ndbn-20m</strain>
    </source>
</reference>
<evidence type="ECO:0000256" key="6">
    <source>
        <dbReference type="ARBA" id="ARBA00023002"/>
    </source>
</evidence>
<keyword evidence="5 8" id="KW-0223">Dioxygenase</keyword>
<evidence type="ECO:0000256" key="8">
    <source>
        <dbReference type="RuleBase" id="RU000683"/>
    </source>
</evidence>
<dbReference type="AlphaFoldDB" id="A0A2A4FWL3"/>
<name>A0A2A4FWL3_9SPHN</name>
<dbReference type="KEGG" id="rdi:CMV14_18655"/>
<dbReference type="InterPro" id="IPR004360">
    <property type="entry name" value="Glyas_Fos-R_dOase_dom"/>
</dbReference>